<dbReference type="AlphaFoldDB" id="A0A9Q3J8I1"/>
<reference evidence="1" key="1">
    <citation type="submission" date="2021-03" db="EMBL/GenBank/DDBJ databases">
        <title>Draft genome sequence of rust myrtle Austropuccinia psidii MF-1, a brazilian biotype.</title>
        <authorList>
            <person name="Quecine M.C."/>
            <person name="Pachon D.M.R."/>
            <person name="Bonatelli M.L."/>
            <person name="Correr F.H."/>
            <person name="Franceschini L.M."/>
            <person name="Leite T.F."/>
            <person name="Margarido G.R.A."/>
            <person name="Almeida C.A."/>
            <person name="Ferrarezi J.A."/>
            <person name="Labate C.A."/>
        </authorList>
    </citation>
    <scope>NUCLEOTIDE SEQUENCE</scope>
    <source>
        <strain evidence="1">MF-1</strain>
    </source>
</reference>
<keyword evidence="2" id="KW-1185">Reference proteome</keyword>
<evidence type="ECO:0000313" key="1">
    <source>
        <dbReference type="EMBL" id="MBW0557518.1"/>
    </source>
</evidence>
<comment type="caution">
    <text evidence="1">The sequence shown here is derived from an EMBL/GenBank/DDBJ whole genome shotgun (WGS) entry which is preliminary data.</text>
</comment>
<gene>
    <name evidence="1" type="ORF">O181_097233</name>
</gene>
<dbReference type="Proteomes" id="UP000765509">
    <property type="component" value="Unassembled WGS sequence"/>
</dbReference>
<protein>
    <submittedName>
        <fullName evidence="1">Uncharacterized protein</fullName>
    </submittedName>
</protein>
<dbReference type="EMBL" id="AVOT02065418">
    <property type="protein sequence ID" value="MBW0557518.1"/>
    <property type="molecule type" value="Genomic_DNA"/>
</dbReference>
<proteinExistence type="predicted"/>
<sequence length="134" mass="15240">MLGFQTAFGLTTLQDSQNQKTSAARQFSIILVDISDGNWILQDNQEYLLAKKTTNLKVSITQNATFNKNFFPSIPQYNTEKTHFITKLNNQPIPLDSCQTTCKTCHRGSWTEIQEWPGTQQSGNSLGRLQRIKK</sequence>
<organism evidence="1 2">
    <name type="scientific">Austropuccinia psidii MF-1</name>
    <dbReference type="NCBI Taxonomy" id="1389203"/>
    <lineage>
        <taxon>Eukaryota</taxon>
        <taxon>Fungi</taxon>
        <taxon>Dikarya</taxon>
        <taxon>Basidiomycota</taxon>
        <taxon>Pucciniomycotina</taxon>
        <taxon>Pucciniomycetes</taxon>
        <taxon>Pucciniales</taxon>
        <taxon>Sphaerophragmiaceae</taxon>
        <taxon>Austropuccinia</taxon>
    </lineage>
</organism>
<accession>A0A9Q3J8I1</accession>
<name>A0A9Q3J8I1_9BASI</name>
<evidence type="ECO:0000313" key="2">
    <source>
        <dbReference type="Proteomes" id="UP000765509"/>
    </source>
</evidence>